<reference evidence="3" key="1">
    <citation type="submission" date="2018-06" db="EMBL/GenBank/DDBJ databases">
        <authorList>
            <person name="Zhirakovskaya E."/>
        </authorList>
    </citation>
    <scope>NUCLEOTIDE SEQUENCE</scope>
</reference>
<dbReference type="GO" id="GO:0006096">
    <property type="term" value="P:glycolytic process"/>
    <property type="evidence" value="ECO:0007669"/>
    <property type="project" value="InterPro"/>
</dbReference>
<dbReference type="PANTHER" id="PTHR47690:SF1">
    <property type="entry name" value="GLUCOKINASE"/>
    <property type="match status" value="1"/>
</dbReference>
<dbReference type="HAMAP" id="MF_00524">
    <property type="entry name" value="Glucokinase"/>
    <property type="match status" value="1"/>
</dbReference>
<dbReference type="Gene3D" id="3.40.367.20">
    <property type="match status" value="1"/>
</dbReference>
<dbReference type="CDD" id="cd24008">
    <property type="entry name" value="ASKHA_NBD_GLK"/>
    <property type="match status" value="1"/>
</dbReference>
<dbReference type="PANTHER" id="PTHR47690">
    <property type="entry name" value="GLUCOKINASE"/>
    <property type="match status" value="1"/>
</dbReference>
<keyword evidence="2 3" id="KW-0418">Kinase</keyword>
<proteinExistence type="inferred from homology"/>
<name>A0A3B0TM99_9ZZZZ</name>
<protein>
    <submittedName>
        <fullName evidence="3">Glucokinase</fullName>
        <ecNumber evidence="3">2.7.1.2</ecNumber>
    </submittedName>
</protein>
<evidence type="ECO:0000256" key="2">
    <source>
        <dbReference type="ARBA" id="ARBA00022777"/>
    </source>
</evidence>
<accession>A0A3B0TM99</accession>
<keyword evidence="1 3" id="KW-0808">Transferase</keyword>
<dbReference type="EMBL" id="UOEM01000061">
    <property type="protein sequence ID" value="VAW13339.1"/>
    <property type="molecule type" value="Genomic_DNA"/>
</dbReference>
<dbReference type="GO" id="GO:0005829">
    <property type="term" value="C:cytosol"/>
    <property type="evidence" value="ECO:0007669"/>
    <property type="project" value="TreeGrafter"/>
</dbReference>
<dbReference type="NCBIfam" id="TIGR00749">
    <property type="entry name" value="glk"/>
    <property type="match status" value="1"/>
</dbReference>
<dbReference type="GO" id="GO:0005524">
    <property type="term" value="F:ATP binding"/>
    <property type="evidence" value="ECO:0007669"/>
    <property type="project" value="InterPro"/>
</dbReference>
<dbReference type="GO" id="GO:0004340">
    <property type="term" value="F:glucokinase activity"/>
    <property type="evidence" value="ECO:0007669"/>
    <property type="project" value="UniProtKB-EC"/>
</dbReference>
<dbReference type="EC" id="2.7.1.2" evidence="3"/>
<dbReference type="Pfam" id="PF02685">
    <property type="entry name" value="Glucokinase"/>
    <property type="match status" value="1"/>
</dbReference>
<dbReference type="InterPro" id="IPR003836">
    <property type="entry name" value="Glucokinase"/>
</dbReference>
<dbReference type="InterPro" id="IPR050201">
    <property type="entry name" value="Bacterial_glucokinase"/>
</dbReference>
<organism evidence="3">
    <name type="scientific">hydrothermal vent metagenome</name>
    <dbReference type="NCBI Taxonomy" id="652676"/>
    <lineage>
        <taxon>unclassified sequences</taxon>
        <taxon>metagenomes</taxon>
        <taxon>ecological metagenomes</taxon>
    </lineage>
</organism>
<evidence type="ECO:0000313" key="3">
    <source>
        <dbReference type="EMBL" id="VAW13339.1"/>
    </source>
</evidence>
<dbReference type="AlphaFoldDB" id="A0A3B0TM99"/>
<dbReference type="SUPFAM" id="SSF53067">
    <property type="entry name" value="Actin-like ATPase domain"/>
    <property type="match status" value="1"/>
</dbReference>
<dbReference type="Gene3D" id="3.30.420.40">
    <property type="match status" value="1"/>
</dbReference>
<sequence>MSAPNVIVADIGGTHIRLAIASGGAVAPATAKRYAAGDFAGPAEAVRHYLEETGQGRPDAACLALAGPVLGRRVSMVNNRWVVDADAFETRTGIADCRLINDFEALALALPSLVPADLIAVGGGVAVPGCRAVLGPGTGLGVAVLAQRDGVAVAVPSEGGHSGFAPVDAVEIEILRHMTRTHGRVSNERLISGPGLEALHITLADIDGRPRTALTALQIIDKGLEDRNSEAWRTICAFSAIFGTLAGDIALLVGAVGGIYLAGGIAQRLATVFEDTDFRARFEAKGRLSYFTETIPVHVITGAYAALDGAAAAYANLGAPHGGRRPPK</sequence>
<dbReference type="InterPro" id="IPR043129">
    <property type="entry name" value="ATPase_NBD"/>
</dbReference>
<evidence type="ECO:0000256" key="1">
    <source>
        <dbReference type="ARBA" id="ARBA00022679"/>
    </source>
</evidence>
<dbReference type="GO" id="GO:0005536">
    <property type="term" value="F:D-glucose binding"/>
    <property type="evidence" value="ECO:0007669"/>
    <property type="project" value="InterPro"/>
</dbReference>
<gene>
    <name evidence="3" type="ORF">MNBD_ALPHA09-2086</name>
</gene>